<organism evidence="1 2">
    <name type="scientific">Botryotinia fuckeliana (strain T4)</name>
    <name type="common">Noble rot fungus</name>
    <name type="synonym">Botrytis cinerea</name>
    <dbReference type="NCBI Taxonomy" id="999810"/>
    <lineage>
        <taxon>Eukaryota</taxon>
        <taxon>Fungi</taxon>
        <taxon>Dikarya</taxon>
        <taxon>Ascomycota</taxon>
        <taxon>Pezizomycotina</taxon>
        <taxon>Leotiomycetes</taxon>
        <taxon>Helotiales</taxon>
        <taxon>Sclerotiniaceae</taxon>
        <taxon>Botrytis</taxon>
    </lineage>
</organism>
<name>G2YKC9_BOTF4</name>
<dbReference type="AlphaFoldDB" id="G2YKC9"/>
<reference evidence="2" key="1">
    <citation type="journal article" date="2011" name="PLoS Genet.">
        <title>Genomic analysis of the necrotrophic fungal pathogens Sclerotinia sclerotiorum and Botrytis cinerea.</title>
        <authorList>
            <person name="Amselem J."/>
            <person name="Cuomo C.A."/>
            <person name="van Kan J.A."/>
            <person name="Viaud M."/>
            <person name="Benito E.P."/>
            <person name="Couloux A."/>
            <person name="Coutinho P.M."/>
            <person name="de Vries R.P."/>
            <person name="Dyer P.S."/>
            <person name="Fillinger S."/>
            <person name="Fournier E."/>
            <person name="Gout L."/>
            <person name="Hahn M."/>
            <person name="Kohn L."/>
            <person name="Lapalu N."/>
            <person name="Plummer K.M."/>
            <person name="Pradier J.M."/>
            <person name="Quevillon E."/>
            <person name="Sharon A."/>
            <person name="Simon A."/>
            <person name="ten Have A."/>
            <person name="Tudzynski B."/>
            <person name="Tudzynski P."/>
            <person name="Wincker P."/>
            <person name="Andrew M."/>
            <person name="Anthouard V."/>
            <person name="Beever R.E."/>
            <person name="Beffa R."/>
            <person name="Benoit I."/>
            <person name="Bouzid O."/>
            <person name="Brault B."/>
            <person name="Chen Z."/>
            <person name="Choquer M."/>
            <person name="Collemare J."/>
            <person name="Cotton P."/>
            <person name="Danchin E.G."/>
            <person name="Da Silva C."/>
            <person name="Gautier A."/>
            <person name="Giraud C."/>
            <person name="Giraud T."/>
            <person name="Gonzalez C."/>
            <person name="Grossetete S."/>
            <person name="Guldener U."/>
            <person name="Henrissat B."/>
            <person name="Howlett B.J."/>
            <person name="Kodira C."/>
            <person name="Kretschmer M."/>
            <person name="Lappartient A."/>
            <person name="Leroch M."/>
            <person name="Levis C."/>
            <person name="Mauceli E."/>
            <person name="Neuveglise C."/>
            <person name="Oeser B."/>
            <person name="Pearson M."/>
            <person name="Poulain J."/>
            <person name="Poussereau N."/>
            <person name="Quesneville H."/>
            <person name="Rascle C."/>
            <person name="Schumacher J."/>
            <person name="Segurens B."/>
            <person name="Sexton A."/>
            <person name="Silva E."/>
            <person name="Sirven C."/>
            <person name="Soanes D.M."/>
            <person name="Talbot N.J."/>
            <person name="Templeton M."/>
            <person name="Yandava C."/>
            <person name="Yarden O."/>
            <person name="Zeng Q."/>
            <person name="Rollins J.A."/>
            <person name="Lebrun M.H."/>
            <person name="Dickman M."/>
        </authorList>
    </citation>
    <scope>NUCLEOTIDE SEQUENCE [LARGE SCALE GENOMIC DNA]</scope>
    <source>
        <strain evidence="2">T4</strain>
    </source>
</reference>
<gene>
    <name evidence="1" type="ORF">BofuT4_uP082360.1</name>
</gene>
<dbReference type="InParanoid" id="G2YKC9"/>
<accession>G2YKC9</accession>
<evidence type="ECO:0000313" key="2">
    <source>
        <dbReference type="Proteomes" id="UP000008177"/>
    </source>
</evidence>
<proteinExistence type="predicted"/>
<evidence type="ECO:0000313" key="1">
    <source>
        <dbReference type="EMBL" id="CCD52077.1"/>
    </source>
</evidence>
<dbReference type="HOGENOM" id="CLU_3013960_0_0_1"/>
<protein>
    <submittedName>
        <fullName evidence="1">Uncharacterized protein</fullName>
    </submittedName>
</protein>
<sequence length="56" mass="6435">MTRQQPYRCRTLSTDSGPNLWRRNNAIPVPAEDKPGFVAYLQNGSQNCHFGEREKV</sequence>
<dbReference type="EMBL" id="FQ790340">
    <property type="protein sequence ID" value="CCD52077.1"/>
    <property type="molecule type" value="Genomic_DNA"/>
</dbReference>
<dbReference type="Proteomes" id="UP000008177">
    <property type="component" value="Unplaced contigs"/>
</dbReference>